<dbReference type="Pfam" id="PF00005">
    <property type="entry name" value="ABC_tran"/>
    <property type="match status" value="1"/>
</dbReference>
<keyword evidence="2" id="KW-1185">Reference proteome</keyword>
<dbReference type="InterPro" id="IPR017871">
    <property type="entry name" value="ABC_transporter-like_CS"/>
</dbReference>
<name>A0A4Y8KKI1_9MICO</name>
<dbReference type="InterPro" id="IPR008995">
    <property type="entry name" value="Mo/tungstate-bd_C_term_dom"/>
</dbReference>
<dbReference type="SUPFAM" id="SSF52540">
    <property type="entry name" value="P-loop containing nucleoside triphosphate hydrolases"/>
    <property type="match status" value="1"/>
</dbReference>
<dbReference type="Proteomes" id="UP000298218">
    <property type="component" value="Unassembled WGS sequence"/>
</dbReference>
<dbReference type="PROSITE" id="PS00211">
    <property type="entry name" value="ABC_TRANSPORTER_1"/>
    <property type="match status" value="1"/>
</dbReference>
<reference evidence="1 2" key="1">
    <citation type="submission" date="2019-03" db="EMBL/GenBank/DDBJ databases">
        <title>Genomics of glacier-inhabiting Cryobacterium strains.</title>
        <authorList>
            <person name="Liu Q."/>
            <person name="Xin Y.-H."/>
        </authorList>
    </citation>
    <scope>NUCLEOTIDE SEQUENCE [LARGE SCALE GENOMIC DNA]</scope>
    <source>
        <strain evidence="1 2">CGMCC 1.4292</strain>
    </source>
</reference>
<dbReference type="PROSITE" id="PS50893">
    <property type="entry name" value="ABC_TRANSPORTER_2"/>
    <property type="match status" value="1"/>
</dbReference>
<dbReference type="InterPro" id="IPR050093">
    <property type="entry name" value="ABC_SmlMolc_Importer"/>
</dbReference>
<dbReference type="GO" id="GO:0016887">
    <property type="term" value="F:ATP hydrolysis activity"/>
    <property type="evidence" value="ECO:0007669"/>
    <property type="project" value="InterPro"/>
</dbReference>
<dbReference type="PANTHER" id="PTHR42781:SF8">
    <property type="entry name" value="BICARBONATE TRANSPORT ATP-BINDING PROTEIN CMPC"/>
    <property type="match status" value="1"/>
</dbReference>
<sequence length="376" mass="39684">MLHLSARMPERGLDVRLHVERGETVAILGPNGAGKSTLLGVLAGLVRPETGRAALAGRALFRLGSESADDQHGHASREFAAPGGSRTGRPQDTWLPPHARGVALLAQDALLFPHLSSAANVAFGPRSAGATRREAQARALHWLGEVDATDLAARRPARLSGGQAQRVAVARALAAEPQLLLLDEPLAALDVAAAPVLRRMLRRVLADQTVLIVTHDVLDALTLADRVVVMHEGRIIEQGPTRDVLERPRTRFTADLAALNLITGTNTHAGVVMDADATVILPCPSGAPADMPAGSRVGVAVRPANVLVSLTEPRGPNLTVLPALVRDLEPRGDVVRVRSDGLFADLTPRVIADLDLGPGIRAYFSFAAVDAVTYPL</sequence>
<dbReference type="SMART" id="SM00382">
    <property type="entry name" value="AAA"/>
    <property type="match status" value="1"/>
</dbReference>
<dbReference type="Gene3D" id="3.40.50.300">
    <property type="entry name" value="P-loop containing nucleotide triphosphate hydrolases"/>
    <property type="match status" value="1"/>
</dbReference>
<organism evidence="1 2">
    <name type="scientific">Cryobacterium psychrophilum</name>
    <dbReference type="NCBI Taxonomy" id="41988"/>
    <lineage>
        <taxon>Bacteria</taxon>
        <taxon>Bacillati</taxon>
        <taxon>Actinomycetota</taxon>
        <taxon>Actinomycetes</taxon>
        <taxon>Micrococcales</taxon>
        <taxon>Microbacteriaceae</taxon>
        <taxon>Cryobacterium</taxon>
    </lineage>
</organism>
<gene>
    <name evidence="1" type="ORF">E3T53_13860</name>
</gene>
<accession>A0A4Y8KKI1</accession>
<dbReference type="InterPro" id="IPR003593">
    <property type="entry name" value="AAA+_ATPase"/>
</dbReference>
<dbReference type="GO" id="GO:0005524">
    <property type="term" value="F:ATP binding"/>
    <property type="evidence" value="ECO:0007669"/>
    <property type="project" value="UniProtKB-KW"/>
</dbReference>
<dbReference type="OrthoDB" id="9112331at2"/>
<keyword evidence="1" id="KW-0067">ATP-binding</keyword>
<evidence type="ECO:0000313" key="1">
    <source>
        <dbReference type="EMBL" id="TFD76292.1"/>
    </source>
</evidence>
<protein>
    <submittedName>
        <fullName evidence="1">ABC transporter ATP-binding protein</fullName>
    </submittedName>
</protein>
<proteinExistence type="predicted"/>
<evidence type="ECO:0000313" key="2">
    <source>
        <dbReference type="Proteomes" id="UP000298218"/>
    </source>
</evidence>
<dbReference type="SUPFAM" id="SSF50331">
    <property type="entry name" value="MOP-like"/>
    <property type="match status" value="1"/>
</dbReference>
<dbReference type="AlphaFoldDB" id="A0A4Y8KKI1"/>
<comment type="caution">
    <text evidence="1">The sequence shown here is derived from an EMBL/GenBank/DDBJ whole genome shotgun (WGS) entry which is preliminary data.</text>
</comment>
<dbReference type="EMBL" id="SOHQ01000038">
    <property type="protein sequence ID" value="TFD76292.1"/>
    <property type="molecule type" value="Genomic_DNA"/>
</dbReference>
<keyword evidence="1" id="KW-0547">Nucleotide-binding</keyword>
<dbReference type="InterPro" id="IPR003439">
    <property type="entry name" value="ABC_transporter-like_ATP-bd"/>
</dbReference>
<dbReference type="PANTHER" id="PTHR42781">
    <property type="entry name" value="SPERMIDINE/PUTRESCINE IMPORT ATP-BINDING PROTEIN POTA"/>
    <property type="match status" value="1"/>
</dbReference>
<dbReference type="InterPro" id="IPR027417">
    <property type="entry name" value="P-loop_NTPase"/>
</dbReference>